<dbReference type="HAMAP" id="MF_00360">
    <property type="entry name" value="Ribosomal_bS6"/>
    <property type="match status" value="1"/>
</dbReference>
<evidence type="ECO:0000256" key="2">
    <source>
        <dbReference type="ARBA" id="ARBA00022980"/>
    </source>
</evidence>
<evidence type="ECO:0000256" key="5">
    <source>
        <dbReference type="ARBA" id="ARBA00035294"/>
    </source>
</evidence>
<gene>
    <name evidence="6" type="primary">rpsF</name>
    <name evidence="8" type="ORF">AVDCRST_MAG33-2422</name>
</gene>
<keyword evidence="6" id="KW-0699">rRNA-binding</keyword>
<dbReference type="InterPro" id="IPR020814">
    <property type="entry name" value="Ribosomal_S6_plastid/chlpt"/>
</dbReference>
<comment type="similarity">
    <text evidence="1 6">Belongs to the bacterial ribosomal protein bS6 family.</text>
</comment>
<evidence type="ECO:0000256" key="6">
    <source>
        <dbReference type="HAMAP-Rule" id="MF_00360"/>
    </source>
</evidence>
<feature type="compositionally biased region" description="Low complexity" evidence="7">
    <location>
        <begin position="259"/>
        <end position="280"/>
    </location>
</feature>
<feature type="compositionally biased region" description="Basic and acidic residues" evidence="7">
    <location>
        <begin position="178"/>
        <end position="190"/>
    </location>
</feature>
<keyword evidence="3 6" id="KW-0687">Ribonucleoprotein</keyword>
<feature type="compositionally biased region" description="Low complexity" evidence="7">
    <location>
        <begin position="162"/>
        <end position="177"/>
    </location>
</feature>
<dbReference type="InterPro" id="IPR014717">
    <property type="entry name" value="Transl_elong_EF1B/ribsomal_bS6"/>
</dbReference>
<sequence length="288" mass="30369">MREYAPTARPYELMTILSPDVADDAVMEQLEVITGYVRTAGGSVYQALYEAPWGRRRFAYPIRHNGRDVRDGFYSVVHFDLVPSQVFEVERDLKLDERVLRFMLTLNDVKDVAEVAPAPEGDAPQVEAPAAVERNEIAAGDLIRSAAEARAAADAARAASEAARAAAEAARPQPSQQQREERENREERQRAAAQAAAIEAAQAEAAATEAAATETAPTAAPAAETAATDVAPATAPAPETTDAPAITSSPDVAEAIASPAETPETGTTPDAPADPETAPAVDDDPSRA</sequence>
<dbReference type="PANTHER" id="PTHR21011">
    <property type="entry name" value="MITOCHONDRIAL 28S RIBOSOMAL PROTEIN S6"/>
    <property type="match status" value="1"/>
</dbReference>
<keyword evidence="6" id="KW-0694">RNA-binding</keyword>
<dbReference type="GO" id="GO:0005737">
    <property type="term" value="C:cytoplasm"/>
    <property type="evidence" value="ECO:0007669"/>
    <property type="project" value="UniProtKB-ARBA"/>
</dbReference>
<feature type="compositionally biased region" description="Low complexity" evidence="7">
    <location>
        <begin position="191"/>
        <end position="245"/>
    </location>
</feature>
<evidence type="ECO:0000313" key="8">
    <source>
        <dbReference type="EMBL" id="CAA9569965.1"/>
    </source>
</evidence>
<dbReference type="NCBIfam" id="TIGR00166">
    <property type="entry name" value="S6"/>
    <property type="match status" value="1"/>
</dbReference>
<dbReference type="GO" id="GO:0070181">
    <property type="term" value="F:small ribosomal subunit rRNA binding"/>
    <property type="evidence" value="ECO:0007669"/>
    <property type="project" value="TreeGrafter"/>
</dbReference>
<dbReference type="GO" id="GO:0005840">
    <property type="term" value="C:ribosome"/>
    <property type="evidence" value="ECO:0007669"/>
    <property type="project" value="UniProtKB-KW"/>
</dbReference>
<name>A0A6J4V8E3_9BACT</name>
<feature type="region of interest" description="Disordered" evidence="7">
    <location>
        <begin position="162"/>
        <end position="288"/>
    </location>
</feature>
<dbReference type="CDD" id="cd00473">
    <property type="entry name" value="bS6"/>
    <property type="match status" value="1"/>
</dbReference>
<dbReference type="GO" id="GO:1990904">
    <property type="term" value="C:ribonucleoprotein complex"/>
    <property type="evidence" value="ECO:0007669"/>
    <property type="project" value="UniProtKB-KW"/>
</dbReference>
<dbReference type="InterPro" id="IPR000529">
    <property type="entry name" value="Ribosomal_bS6"/>
</dbReference>
<comment type="function">
    <text evidence="4 6">Binds together with bS18 to 16S ribosomal RNA.</text>
</comment>
<dbReference type="GO" id="GO:0006412">
    <property type="term" value="P:translation"/>
    <property type="evidence" value="ECO:0007669"/>
    <property type="project" value="UniProtKB-UniRule"/>
</dbReference>
<organism evidence="8">
    <name type="scientific">uncultured Thermomicrobiales bacterium</name>
    <dbReference type="NCBI Taxonomy" id="1645740"/>
    <lineage>
        <taxon>Bacteria</taxon>
        <taxon>Pseudomonadati</taxon>
        <taxon>Thermomicrobiota</taxon>
        <taxon>Thermomicrobia</taxon>
        <taxon>Thermomicrobiales</taxon>
        <taxon>environmental samples</taxon>
    </lineage>
</organism>
<evidence type="ECO:0000256" key="7">
    <source>
        <dbReference type="SAM" id="MobiDB-lite"/>
    </source>
</evidence>
<dbReference type="AlphaFoldDB" id="A0A6J4V8E3"/>
<dbReference type="InterPro" id="IPR035980">
    <property type="entry name" value="Ribosomal_bS6_sf"/>
</dbReference>
<proteinExistence type="inferred from homology"/>
<dbReference type="GO" id="GO:0003735">
    <property type="term" value="F:structural constituent of ribosome"/>
    <property type="evidence" value="ECO:0007669"/>
    <property type="project" value="InterPro"/>
</dbReference>
<dbReference type="EMBL" id="CADCWK010000281">
    <property type="protein sequence ID" value="CAA9569965.1"/>
    <property type="molecule type" value="Genomic_DNA"/>
</dbReference>
<dbReference type="PANTHER" id="PTHR21011:SF1">
    <property type="entry name" value="SMALL RIBOSOMAL SUBUNIT PROTEIN BS6M"/>
    <property type="match status" value="1"/>
</dbReference>
<dbReference type="Pfam" id="PF01250">
    <property type="entry name" value="Ribosomal_S6"/>
    <property type="match status" value="1"/>
</dbReference>
<dbReference type="SUPFAM" id="SSF54995">
    <property type="entry name" value="Ribosomal protein S6"/>
    <property type="match status" value="1"/>
</dbReference>
<evidence type="ECO:0000256" key="1">
    <source>
        <dbReference type="ARBA" id="ARBA00009512"/>
    </source>
</evidence>
<dbReference type="Gene3D" id="3.30.70.60">
    <property type="match status" value="1"/>
</dbReference>
<accession>A0A6J4V8E3</accession>
<evidence type="ECO:0000256" key="3">
    <source>
        <dbReference type="ARBA" id="ARBA00023274"/>
    </source>
</evidence>
<keyword evidence="2 6" id="KW-0689">Ribosomal protein</keyword>
<reference evidence="8" key="1">
    <citation type="submission" date="2020-02" db="EMBL/GenBank/DDBJ databases">
        <authorList>
            <person name="Meier V. D."/>
        </authorList>
    </citation>
    <scope>NUCLEOTIDE SEQUENCE</scope>
    <source>
        <strain evidence="8">AVDCRST_MAG33</strain>
    </source>
</reference>
<evidence type="ECO:0000256" key="4">
    <source>
        <dbReference type="ARBA" id="ARBA00035104"/>
    </source>
</evidence>
<protein>
    <recommendedName>
        <fullName evidence="5 6">Small ribosomal subunit protein bS6</fullName>
    </recommendedName>
</protein>